<proteinExistence type="predicted"/>
<keyword evidence="2" id="KW-1185">Reference proteome</keyword>
<accession>A0A3N4LR05</accession>
<dbReference type="InParanoid" id="A0A3N4LR05"/>
<name>A0A3N4LR05_9PEZI</name>
<organism evidence="1 2">
    <name type="scientific">Terfezia boudieri ATCC MYA-4762</name>
    <dbReference type="NCBI Taxonomy" id="1051890"/>
    <lineage>
        <taxon>Eukaryota</taxon>
        <taxon>Fungi</taxon>
        <taxon>Dikarya</taxon>
        <taxon>Ascomycota</taxon>
        <taxon>Pezizomycotina</taxon>
        <taxon>Pezizomycetes</taxon>
        <taxon>Pezizales</taxon>
        <taxon>Pezizaceae</taxon>
        <taxon>Terfezia</taxon>
    </lineage>
</organism>
<dbReference type="Proteomes" id="UP000267821">
    <property type="component" value="Unassembled WGS sequence"/>
</dbReference>
<evidence type="ECO:0000313" key="1">
    <source>
        <dbReference type="EMBL" id="RPB25270.1"/>
    </source>
</evidence>
<evidence type="ECO:0000313" key="2">
    <source>
        <dbReference type="Proteomes" id="UP000267821"/>
    </source>
</evidence>
<dbReference type="EMBL" id="ML121538">
    <property type="protein sequence ID" value="RPB25270.1"/>
    <property type="molecule type" value="Genomic_DNA"/>
</dbReference>
<dbReference type="AlphaFoldDB" id="A0A3N4LR05"/>
<sequence>MESIALLCSLSSVSHTHRHRTLLSSFEHYDLTTIHHNHHHRSSHFAYRHSLIPS</sequence>
<protein>
    <submittedName>
        <fullName evidence="1">Uncharacterized protein</fullName>
    </submittedName>
</protein>
<reference evidence="1 2" key="1">
    <citation type="journal article" date="2018" name="Nat. Ecol. Evol.">
        <title>Pezizomycetes genomes reveal the molecular basis of ectomycorrhizal truffle lifestyle.</title>
        <authorList>
            <person name="Murat C."/>
            <person name="Payen T."/>
            <person name="Noel B."/>
            <person name="Kuo A."/>
            <person name="Morin E."/>
            <person name="Chen J."/>
            <person name="Kohler A."/>
            <person name="Krizsan K."/>
            <person name="Balestrini R."/>
            <person name="Da Silva C."/>
            <person name="Montanini B."/>
            <person name="Hainaut M."/>
            <person name="Levati E."/>
            <person name="Barry K.W."/>
            <person name="Belfiori B."/>
            <person name="Cichocki N."/>
            <person name="Clum A."/>
            <person name="Dockter R.B."/>
            <person name="Fauchery L."/>
            <person name="Guy J."/>
            <person name="Iotti M."/>
            <person name="Le Tacon F."/>
            <person name="Lindquist E.A."/>
            <person name="Lipzen A."/>
            <person name="Malagnac F."/>
            <person name="Mello A."/>
            <person name="Molinier V."/>
            <person name="Miyauchi S."/>
            <person name="Poulain J."/>
            <person name="Riccioni C."/>
            <person name="Rubini A."/>
            <person name="Sitrit Y."/>
            <person name="Splivallo R."/>
            <person name="Traeger S."/>
            <person name="Wang M."/>
            <person name="Zifcakova L."/>
            <person name="Wipf D."/>
            <person name="Zambonelli A."/>
            <person name="Paolocci F."/>
            <person name="Nowrousian M."/>
            <person name="Ottonello S."/>
            <person name="Baldrian P."/>
            <person name="Spatafora J.W."/>
            <person name="Henrissat B."/>
            <person name="Nagy L.G."/>
            <person name="Aury J.M."/>
            <person name="Wincker P."/>
            <person name="Grigoriev I.V."/>
            <person name="Bonfante P."/>
            <person name="Martin F.M."/>
        </authorList>
    </citation>
    <scope>NUCLEOTIDE SEQUENCE [LARGE SCALE GENOMIC DNA]</scope>
    <source>
        <strain evidence="1 2">ATCC MYA-4762</strain>
    </source>
</reference>
<gene>
    <name evidence="1" type="ORF">L211DRAFT_108671</name>
</gene>